<dbReference type="Proteomes" id="UP000199008">
    <property type="component" value="Unassembled WGS sequence"/>
</dbReference>
<dbReference type="RefSeq" id="WP_092984169.1">
    <property type="nucleotide sequence ID" value="NZ_FNFY01000002.1"/>
</dbReference>
<evidence type="ECO:0000256" key="1">
    <source>
        <dbReference type="SAM" id="MobiDB-lite"/>
    </source>
</evidence>
<evidence type="ECO:0000313" key="2">
    <source>
        <dbReference type="EMBL" id="SDK34222.1"/>
    </source>
</evidence>
<dbReference type="AlphaFoldDB" id="A0A1G9B3W7"/>
<organism evidence="2 3">
    <name type="scientific">Lacicoccus qingdaonensis</name>
    <dbReference type="NCBI Taxonomy" id="576118"/>
    <lineage>
        <taxon>Bacteria</taxon>
        <taxon>Bacillati</taxon>
        <taxon>Bacillota</taxon>
        <taxon>Bacilli</taxon>
        <taxon>Bacillales</taxon>
        <taxon>Salinicoccaceae</taxon>
        <taxon>Lacicoccus</taxon>
    </lineage>
</organism>
<gene>
    <name evidence="2" type="ORF">SAMN05216216_102110</name>
</gene>
<reference evidence="3" key="1">
    <citation type="submission" date="2016-10" db="EMBL/GenBank/DDBJ databases">
        <authorList>
            <person name="Varghese N."/>
            <person name="Submissions S."/>
        </authorList>
    </citation>
    <scope>NUCLEOTIDE SEQUENCE [LARGE SCALE GENOMIC DNA]</scope>
    <source>
        <strain evidence="3">CGMCC 1.8895</strain>
    </source>
</reference>
<dbReference type="EMBL" id="FNFY01000002">
    <property type="protein sequence ID" value="SDK34222.1"/>
    <property type="molecule type" value="Genomic_DNA"/>
</dbReference>
<protein>
    <submittedName>
        <fullName evidence="2">Uncharacterized protein</fullName>
    </submittedName>
</protein>
<accession>A0A1G9B3W7</accession>
<feature type="compositionally biased region" description="Acidic residues" evidence="1">
    <location>
        <begin position="54"/>
        <end position="83"/>
    </location>
</feature>
<sequence length="267" mass="30123">MKKVLLIVALILFAGGLYVNFAMNPSTEQASLMNETDTSDETADNVDTDATSDAADDESENADDENETADTEEENPEPSEDESQISFNQENLNELYNQAVENNETLIVDVLLPGYYTEDFMTNLEDRFDTDTIQFNTLDISSNTTTLNELSVNDNSDAVIIDALQIMDYNDEVLPERDVDALTTAYMNLYNSDKVVILLGNANVHEHENLANVLDEDAAYFTENDYYYIDNQEVSVEDEYYDYDNDVMTSDVEDEVIANIHSFLISE</sequence>
<feature type="region of interest" description="Disordered" evidence="1">
    <location>
        <begin position="31"/>
        <end position="84"/>
    </location>
</feature>
<dbReference type="OrthoDB" id="2388342at2"/>
<proteinExistence type="predicted"/>
<name>A0A1G9B3W7_9BACL</name>
<keyword evidence="3" id="KW-1185">Reference proteome</keyword>
<feature type="compositionally biased region" description="Acidic residues" evidence="1">
    <location>
        <begin position="37"/>
        <end position="47"/>
    </location>
</feature>
<evidence type="ECO:0000313" key="3">
    <source>
        <dbReference type="Proteomes" id="UP000199008"/>
    </source>
</evidence>